<feature type="region of interest" description="Disordered" evidence="1">
    <location>
        <begin position="195"/>
        <end position="218"/>
    </location>
</feature>
<dbReference type="Proteomes" id="UP001152622">
    <property type="component" value="Chromosome 19"/>
</dbReference>
<reference evidence="2" key="1">
    <citation type="journal article" date="2023" name="Science">
        <title>Genome structures resolve the early diversification of teleost fishes.</title>
        <authorList>
            <person name="Parey E."/>
            <person name="Louis A."/>
            <person name="Montfort J."/>
            <person name="Bouchez O."/>
            <person name="Roques C."/>
            <person name="Iampietro C."/>
            <person name="Lluch J."/>
            <person name="Castinel A."/>
            <person name="Donnadieu C."/>
            <person name="Desvignes T."/>
            <person name="Floi Bucao C."/>
            <person name="Jouanno E."/>
            <person name="Wen M."/>
            <person name="Mejri S."/>
            <person name="Dirks R."/>
            <person name="Jansen H."/>
            <person name="Henkel C."/>
            <person name="Chen W.J."/>
            <person name="Zahm M."/>
            <person name="Cabau C."/>
            <person name="Klopp C."/>
            <person name="Thompson A.W."/>
            <person name="Robinson-Rechavi M."/>
            <person name="Braasch I."/>
            <person name="Lecointre G."/>
            <person name="Bobe J."/>
            <person name="Postlethwait J.H."/>
            <person name="Berthelot C."/>
            <person name="Roest Crollius H."/>
            <person name="Guiguen Y."/>
        </authorList>
    </citation>
    <scope>NUCLEOTIDE SEQUENCE</scope>
    <source>
        <strain evidence="2">WJC10195</strain>
    </source>
</reference>
<keyword evidence="3" id="KW-1185">Reference proteome</keyword>
<evidence type="ECO:0000256" key="1">
    <source>
        <dbReference type="SAM" id="MobiDB-lite"/>
    </source>
</evidence>
<accession>A0A9Q1EE35</accession>
<comment type="caution">
    <text evidence="2">The sequence shown here is derived from an EMBL/GenBank/DDBJ whole genome shotgun (WGS) entry which is preliminary data.</text>
</comment>
<feature type="region of interest" description="Disordered" evidence="1">
    <location>
        <begin position="42"/>
        <end position="78"/>
    </location>
</feature>
<gene>
    <name evidence="2" type="ORF">SKAU_G00383180</name>
</gene>
<dbReference type="EMBL" id="JAINUF010000019">
    <property type="protein sequence ID" value="KAJ8337098.1"/>
    <property type="molecule type" value="Genomic_DNA"/>
</dbReference>
<evidence type="ECO:0000313" key="3">
    <source>
        <dbReference type="Proteomes" id="UP001152622"/>
    </source>
</evidence>
<dbReference type="AlphaFoldDB" id="A0A9Q1EE35"/>
<name>A0A9Q1EE35_SYNKA</name>
<protein>
    <submittedName>
        <fullName evidence="2">Uncharacterized protein</fullName>
    </submittedName>
</protein>
<organism evidence="2 3">
    <name type="scientific">Synaphobranchus kaupii</name>
    <name type="common">Kaup's arrowtooth eel</name>
    <dbReference type="NCBI Taxonomy" id="118154"/>
    <lineage>
        <taxon>Eukaryota</taxon>
        <taxon>Metazoa</taxon>
        <taxon>Chordata</taxon>
        <taxon>Craniata</taxon>
        <taxon>Vertebrata</taxon>
        <taxon>Euteleostomi</taxon>
        <taxon>Actinopterygii</taxon>
        <taxon>Neopterygii</taxon>
        <taxon>Teleostei</taxon>
        <taxon>Anguilliformes</taxon>
        <taxon>Synaphobranchidae</taxon>
        <taxon>Synaphobranchus</taxon>
    </lineage>
</organism>
<feature type="region of interest" description="Disordered" evidence="1">
    <location>
        <begin position="1"/>
        <end position="29"/>
    </location>
</feature>
<sequence length="218" mass="24546">MVRRGLSSCAAGTREGSHDRERPGRSGFCRQTVGITRGCLLPVSARHRSHNQSHSRTPGGGRESRPKRRPARGPCPCAPAPPVATRRFRCVEARPAAHSCQEREDGNKAYFIFFYPRDEPLPRVREEQRLLRGKDLTSESRKDSARVLKTTEERAVMSLTAFRWVMGWKGSVEAEIFELHDVPCEALPKGAFRHGHRLSSQNPVGSRPTCIPRLKKEK</sequence>
<evidence type="ECO:0000313" key="2">
    <source>
        <dbReference type="EMBL" id="KAJ8337098.1"/>
    </source>
</evidence>
<feature type="compositionally biased region" description="Basic and acidic residues" evidence="1">
    <location>
        <begin position="15"/>
        <end position="24"/>
    </location>
</feature>
<proteinExistence type="predicted"/>